<dbReference type="Proteomes" id="UP000182229">
    <property type="component" value="Unassembled WGS sequence"/>
</dbReference>
<evidence type="ECO:0000259" key="2">
    <source>
        <dbReference type="Pfam" id="PF08327"/>
    </source>
</evidence>
<dbReference type="InterPro" id="IPR013538">
    <property type="entry name" value="ASHA1/2-like_C"/>
</dbReference>
<dbReference type="InterPro" id="IPR014922">
    <property type="entry name" value="YdhG-like"/>
</dbReference>
<keyword evidence="5" id="KW-1185">Reference proteome</keyword>
<dbReference type="Gene3D" id="3.90.1150.200">
    <property type="match status" value="1"/>
</dbReference>
<gene>
    <name evidence="4" type="ORF">BON30_45855</name>
</gene>
<accession>A0A1L9AVG6</accession>
<comment type="similarity">
    <text evidence="1">Belongs to the AHA1 family.</text>
</comment>
<evidence type="ECO:0000313" key="5">
    <source>
        <dbReference type="Proteomes" id="UP000182229"/>
    </source>
</evidence>
<dbReference type="RefSeq" id="WP_071904971.1">
    <property type="nucleotide sequence ID" value="NZ_MPIN01000024.1"/>
</dbReference>
<dbReference type="CDD" id="cd07814">
    <property type="entry name" value="SRPBCC_CalC_Aha1-like"/>
    <property type="match status" value="1"/>
</dbReference>
<feature type="domain" description="YdhG-like" evidence="3">
    <location>
        <begin position="24"/>
        <end position="116"/>
    </location>
</feature>
<name>A0A1L9AVG6_9BACT</name>
<protein>
    <submittedName>
        <fullName evidence="4">Uncharacterized protein</fullName>
    </submittedName>
</protein>
<proteinExistence type="inferred from homology"/>
<reference evidence="4 5" key="2">
    <citation type="submission" date="2016-12" db="EMBL/GenBank/DDBJ databases">
        <title>Draft Genome Sequence of Cystobacter ferrugineus Strain Cbfe23.</title>
        <authorList>
            <person name="Akbar S."/>
            <person name="Dowd S.E."/>
            <person name="Stevens D.C."/>
        </authorList>
    </citation>
    <scope>NUCLEOTIDE SEQUENCE [LARGE SCALE GENOMIC DNA]</scope>
    <source>
        <strain evidence="4 5">Cbfe23</strain>
    </source>
</reference>
<dbReference type="InterPro" id="IPR023393">
    <property type="entry name" value="START-like_dom_sf"/>
</dbReference>
<dbReference type="SUPFAM" id="SSF55961">
    <property type="entry name" value="Bet v1-like"/>
    <property type="match status" value="1"/>
</dbReference>
<dbReference type="Gene3D" id="3.30.530.20">
    <property type="match status" value="1"/>
</dbReference>
<dbReference type="AlphaFoldDB" id="A0A1L9AVG6"/>
<dbReference type="EMBL" id="MPIN01000024">
    <property type="protein sequence ID" value="OJH33984.1"/>
    <property type="molecule type" value="Genomic_DNA"/>
</dbReference>
<dbReference type="Pfam" id="PF08327">
    <property type="entry name" value="AHSA1"/>
    <property type="match status" value="1"/>
</dbReference>
<evidence type="ECO:0000256" key="1">
    <source>
        <dbReference type="ARBA" id="ARBA00006817"/>
    </source>
</evidence>
<reference evidence="5" key="1">
    <citation type="submission" date="2016-11" db="EMBL/GenBank/DDBJ databases">
        <authorList>
            <person name="Shukria A."/>
            <person name="Stevens D.C."/>
        </authorList>
    </citation>
    <scope>NUCLEOTIDE SEQUENCE [LARGE SCALE GENOMIC DNA]</scope>
    <source>
        <strain evidence="5">Cbfe23</strain>
    </source>
</reference>
<dbReference type="STRING" id="83449.BON30_45855"/>
<comment type="caution">
    <text evidence="4">The sequence shown here is derived from an EMBL/GenBank/DDBJ whole genome shotgun (WGS) entry which is preliminary data.</text>
</comment>
<dbReference type="SUPFAM" id="SSF159888">
    <property type="entry name" value="YdhG-like"/>
    <property type="match status" value="1"/>
</dbReference>
<dbReference type="Pfam" id="PF08818">
    <property type="entry name" value="DUF1801"/>
    <property type="match status" value="1"/>
</dbReference>
<sequence>MATKSRGLQPIDAYLAGLENPAAKKTLGALRMQLRKLLPGAVETISYQMPTFKVDGNAVAGFAFFKNHCGYYPFSGGVVPALKEQLDGYTTSKSGVTFPPDKPLPAKLVKALVQARLAEIAARGKKPSSVKKKAATKKALITDRVTDSAVKEATGRDWKAWMRALDAAGAGELNHKQLVAHLAREVESTWWQQSIAVAYEQARGKRVVGETAATGFQVGVVRTLPLRADELWERIATQAERWLGAGAKLTLEPGAGYEVPKRRGAPGARGEVRVVKPGQRIRMTWQPDGWKKPATLQLTLVPKARGASLHVHLEKLPDAKAREAMREHWSRVLEGLAEK</sequence>
<feature type="domain" description="Activator of Hsp90 ATPase homologue 1/2-like C-terminal" evidence="2">
    <location>
        <begin position="229"/>
        <end position="338"/>
    </location>
</feature>
<evidence type="ECO:0000313" key="4">
    <source>
        <dbReference type="EMBL" id="OJH33984.1"/>
    </source>
</evidence>
<evidence type="ECO:0000259" key="3">
    <source>
        <dbReference type="Pfam" id="PF08818"/>
    </source>
</evidence>
<organism evidence="4 5">
    <name type="scientific">Cystobacter ferrugineus</name>
    <dbReference type="NCBI Taxonomy" id="83449"/>
    <lineage>
        <taxon>Bacteria</taxon>
        <taxon>Pseudomonadati</taxon>
        <taxon>Myxococcota</taxon>
        <taxon>Myxococcia</taxon>
        <taxon>Myxococcales</taxon>
        <taxon>Cystobacterineae</taxon>
        <taxon>Archangiaceae</taxon>
        <taxon>Cystobacter</taxon>
    </lineage>
</organism>